<keyword evidence="3" id="KW-1185">Reference proteome</keyword>
<dbReference type="AlphaFoldDB" id="A0AAV2KJV7"/>
<organism evidence="2 3">
    <name type="scientific">Knipowitschia caucasica</name>
    <name type="common">Caucasian dwarf goby</name>
    <name type="synonym">Pomatoschistus caucasicus</name>
    <dbReference type="NCBI Taxonomy" id="637954"/>
    <lineage>
        <taxon>Eukaryota</taxon>
        <taxon>Metazoa</taxon>
        <taxon>Chordata</taxon>
        <taxon>Craniata</taxon>
        <taxon>Vertebrata</taxon>
        <taxon>Euteleostomi</taxon>
        <taxon>Actinopterygii</taxon>
        <taxon>Neopterygii</taxon>
        <taxon>Teleostei</taxon>
        <taxon>Neoteleostei</taxon>
        <taxon>Acanthomorphata</taxon>
        <taxon>Gobiaria</taxon>
        <taxon>Gobiiformes</taxon>
        <taxon>Gobioidei</taxon>
        <taxon>Gobiidae</taxon>
        <taxon>Gobiinae</taxon>
        <taxon>Knipowitschia</taxon>
    </lineage>
</organism>
<dbReference type="EMBL" id="OZ035841">
    <property type="protein sequence ID" value="CAL1590323.1"/>
    <property type="molecule type" value="Genomic_DNA"/>
</dbReference>
<sequence>MEKSVTCVQQQNHVCRLQDAHTTFLIRAPGAVLSPETFDGSLQIHTQHHLQKSLLQLTQGVHTHLVSISSNWEKNMKDNYTNTLHGLLAHLTDVLYTEEGSTVLYIPLEGLQRSPEEASRDKKLVQRMENVSVVFQMCLWCSRCVCAVSDVSVLFQMYVSVLFQMCLCCSRCVCGVPDVSLVFQMYVSVVFQIYVSVLFQMYLCCSRCVCVPDVSVVFQMYVVIHWTDQIKRLLNAEEVTIVSGSCGPLQEIQMWRSRAEKLLDMSRQLQKPEVQHIQDVLLLSKSLYAQRFCKLALQIQTSSVQAQSNLSFLSVLESPCAELSSLSPRQVPPKLQNIIHLIHLIWLHSDYYNTSERITGLFHKVSPCEHHGPLPQAPRTITTVTRRRASEEVGVSETFGEMEL</sequence>
<proteinExistence type="predicted"/>
<dbReference type="PANTHER" id="PTHR46532:SF11">
    <property type="entry name" value="DYNEIN AXONEMAL HEAVY CHAIN 12"/>
    <property type="match status" value="1"/>
</dbReference>
<name>A0AAV2KJV7_KNICA</name>
<dbReference type="GO" id="GO:0007018">
    <property type="term" value="P:microtubule-based movement"/>
    <property type="evidence" value="ECO:0007669"/>
    <property type="project" value="InterPro"/>
</dbReference>
<dbReference type="Pfam" id="PF08385">
    <property type="entry name" value="DHC_N1"/>
    <property type="match status" value="1"/>
</dbReference>
<evidence type="ECO:0000313" key="3">
    <source>
        <dbReference type="Proteomes" id="UP001497482"/>
    </source>
</evidence>
<gene>
    <name evidence="2" type="ORF">KC01_LOCUS19848</name>
</gene>
<accession>A0AAV2KJV7</accession>
<dbReference type="Proteomes" id="UP001497482">
    <property type="component" value="Chromosome 19"/>
</dbReference>
<dbReference type="PANTHER" id="PTHR46532">
    <property type="entry name" value="MALE FERTILITY FACTOR KL5"/>
    <property type="match status" value="1"/>
</dbReference>
<evidence type="ECO:0000259" key="1">
    <source>
        <dbReference type="Pfam" id="PF08385"/>
    </source>
</evidence>
<evidence type="ECO:0000313" key="2">
    <source>
        <dbReference type="EMBL" id="CAL1590323.1"/>
    </source>
</evidence>
<dbReference type="InterPro" id="IPR026983">
    <property type="entry name" value="DHC"/>
</dbReference>
<reference evidence="2 3" key="1">
    <citation type="submission" date="2024-04" db="EMBL/GenBank/DDBJ databases">
        <authorList>
            <person name="Waldvogel A.-M."/>
            <person name="Schoenle A."/>
        </authorList>
    </citation>
    <scope>NUCLEOTIDE SEQUENCE [LARGE SCALE GENOMIC DNA]</scope>
</reference>
<dbReference type="GO" id="GO:0005858">
    <property type="term" value="C:axonemal dynein complex"/>
    <property type="evidence" value="ECO:0007669"/>
    <property type="project" value="TreeGrafter"/>
</dbReference>
<protein>
    <recommendedName>
        <fullName evidence="1">Dynein heavy chain tail domain-containing protein</fullName>
    </recommendedName>
</protein>
<dbReference type="InterPro" id="IPR013594">
    <property type="entry name" value="Dynein_heavy_tail"/>
</dbReference>
<dbReference type="GO" id="GO:0045505">
    <property type="term" value="F:dynein intermediate chain binding"/>
    <property type="evidence" value="ECO:0007669"/>
    <property type="project" value="InterPro"/>
</dbReference>
<dbReference type="GO" id="GO:0051959">
    <property type="term" value="F:dynein light intermediate chain binding"/>
    <property type="evidence" value="ECO:0007669"/>
    <property type="project" value="InterPro"/>
</dbReference>
<feature type="domain" description="Dynein heavy chain tail" evidence="1">
    <location>
        <begin position="222"/>
        <end position="366"/>
    </location>
</feature>